<evidence type="ECO:0008006" key="4">
    <source>
        <dbReference type="Google" id="ProtNLM"/>
    </source>
</evidence>
<keyword evidence="1" id="KW-0732">Signal</keyword>
<evidence type="ECO:0000256" key="1">
    <source>
        <dbReference type="SAM" id="SignalP"/>
    </source>
</evidence>
<feature type="signal peptide" evidence="1">
    <location>
        <begin position="1"/>
        <end position="22"/>
    </location>
</feature>
<feature type="chain" id="PRO_5045776240" description="TrbM protein" evidence="1">
    <location>
        <begin position="23"/>
        <end position="103"/>
    </location>
</feature>
<accession>A0ABX5JI83</accession>
<gene>
    <name evidence="2" type="ORF">C8J29_101379</name>
</gene>
<protein>
    <recommendedName>
        <fullName evidence="4">TrbM protein</fullName>
    </recommendedName>
</protein>
<organism evidence="2 3">
    <name type="scientific">Cereibacter johrii</name>
    <dbReference type="NCBI Taxonomy" id="445629"/>
    <lineage>
        <taxon>Bacteria</taxon>
        <taxon>Pseudomonadati</taxon>
        <taxon>Pseudomonadota</taxon>
        <taxon>Alphaproteobacteria</taxon>
        <taxon>Rhodobacterales</taxon>
        <taxon>Paracoccaceae</taxon>
        <taxon>Cereibacter</taxon>
    </lineage>
</organism>
<dbReference type="Proteomes" id="UP000240800">
    <property type="component" value="Unassembled WGS sequence"/>
</dbReference>
<keyword evidence="3" id="KW-1185">Reference proteome</keyword>
<comment type="caution">
    <text evidence="2">The sequence shown here is derived from an EMBL/GenBank/DDBJ whole genome shotgun (WGS) entry which is preliminary data.</text>
</comment>
<name>A0ABX5JI83_9RHOB</name>
<sequence>MKKPALAAAAFAALVLPTIATAGGPIERACLRSDRQAANVATCNCIQQVADMTLPSGDQRRAAKFFANPDEAQDVRFSSRSSDTAFWKRYKSFGEAAQAYCGG</sequence>
<dbReference type="RefSeq" id="WP_069332449.1">
    <property type="nucleotide sequence ID" value="NZ_JAYFRT010000004.1"/>
</dbReference>
<evidence type="ECO:0000313" key="3">
    <source>
        <dbReference type="Proteomes" id="UP000240800"/>
    </source>
</evidence>
<reference evidence="2 3" key="1">
    <citation type="submission" date="2018-04" db="EMBL/GenBank/DDBJ databases">
        <title>Genomic Encyclopedia of Type Strains, Phase III (KMG-III): the genomes of soil and plant-associated and newly described type strains.</title>
        <authorList>
            <person name="Whitman W."/>
        </authorList>
    </citation>
    <scope>NUCLEOTIDE SEQUENCE [LARGE SCALE GENOMIC DNA]</scope>
    <source>
        <strain evidence="2 3">JA192</strain>
    </source>
</reference>
<evidence type="ECO:0000313" key="2">
    <source>
        <dbReference type="EMBL" id="PTM81441.1"/>
    </source>
</evidence>
<proteinExistence type="predicted"/>
<dbReference type="EMBL" id="PZZW01000001">
    <property type="protein sequence ID" value="PTM81441.1"/>
    <property type="molecule type" value="Genomic_DNA"/>
</dbReference>